<gene>
    <name evidence="2" type="ORF">SAMN04488090_0932</name>
</gene>
<accession>A0A1G9K9L1</accession>
<dbReference type="AlphaFoldDB" id="A0A1G9K9L1"/>
<dbReference type="Proteomes" id="UP000198901">
    <property type="component" value="Unassembled WGS sequence"/>
</dbReference>
<evidence type="ECO:0008006" key="4">
    <source>
        <dbReference type="Google" id="ProtNLM"/>
    </source>
</evidence>
<name>A0A1G9K9L1_9BACT</name>
<keyword evidence="3" id="KW-1185">Reference proteome</keyword>
<dbReference type="SUPFAM" id="SSF51126">
    <property type="entry name" value="Pectin lyase-like"/>
    <property type="match status" value="1"/>
</dbReference>
<keyword evidence="1" id="KW-0732">Signal</keyword>
<dbReference type="InterPro" id="IPR012334">
    <property type="entry name" value="Pectin_lyas_fold"/>
</dbReference>
<dbReference type="EMBL" id="FNGS01000002">
    <property type="protein sequence ID" value="SDL46322.1"/>
    <property type="molecule type" value="Genomic_DNA"/>
</dbReference>
<reference evidence="2 3" key="1">
    <citation type="submission" date="2016-10" db="EMBL/GenBank/DDBJ databases">
        <authorList>
            <person name="de Groot N.N."/>
        </authorList>
    </citation>
    <scope>NUCLEOTIDE SEQUENCE [LARGE SCALE GENOMIC DNA]</scope>
    <source>
        <strain evidence="2 3">DSM 21668</strain>
    </source>
</reference>
<dbReference type="Gene3D" id="2.160.20.10">
    <property type="entry name" value="Single-stranded right-handed beta-helix, Pectin lyase-like"/>
    <property type="match status" value="1"/>
</dbReference>
<dbReference type="CDD" id="cd19958">
    <property type="entry name" value="pyocin_knob"/>
    <property type="match status" value="1"/>
</dbReference>
<protein>
    <recommendedName>
        <fullName evidence="4">Right handed beta helix region</fullName>
    </recommendedName>
</protein>
<proteinExistence type="predicted"/>
<dbReference type="OrthoDB" id="657052at2"/>
<dbReference type="RefSeq" id="WP_093198435.1">
    <property type="nucleotide sequence ID" value="NZ_FNGS01000002.1"/>
</dbReference>
<evidence type="ECO:0000313" key="3">
    <source>
        <dbReference type="Proteomes" id="UP000198901"/>
    </source>
</evidence>
<evidence type="ECO:0000256" key="1">
    <source>
        <dbReference type="SAM" id="SignalP"/>
    </source>
</evidence>
<feature type="chain" id="PRO_5011529521" description="Right handed beta helix region" evidence="1">
    <location>
        <begin position="20"/>
        <end position="830"/>
    </location>
</feature>
<feature type="signal peptide" evidence="1">
    <location>
        <begin position="1"/>
        <end position="19"/>
    </location>
</feature>
<evidence type="ECO:0000313" key="2">
    <source>
        <dbReference type="EMBL" id="SDL46322.1"/>
    </source>
</evidence>
<organism evidence="2 3">
    <name type="scientific">Siphonobacter aquaeclarae</name>
    <dbReference type="NCBI Taxonomy" id="563176"/>
    <lineage>
        <taxon>Bacteria</taxon>
        <taxon>Pseudomonadati</taxon>
        <taxon>Bacteroidota</taxon>
        <taxon>Cytophagia</taxon>
        <taxon>Cytophagales</taxon>
        <taxon>Cytophagaceae</taxon>
        <taxon>Siphonobacter</taxon>
    </lineage>
</organism>
<dbReference type="InterPro" id="IPR011050">
    <property type="entry name" value="Pectin_lyase_fold/virulence"/>
</dbReference>
<sequence length="830" mass="90268">MKTRILLFLLFLFCYKGFAQTPLYAPSIADAKSQANSASPGQLIVLVDALGPAQFRVMTSKPSYAVEDNFWFISTSGSKWLQRVADSTQAIAVYDSSLVKNSPASLLRFDGSEWVARTGDKASNGGTILRVNAARYWERKLVNRTLDIRSFPGVVSSVNVSGTDVSGFFQTAVDYLNSIGGGTLYVGAWEDTTRYYLFKYPVFIPSNVNVVGDGKATRILANISASEGRVALMVGDSREWNRAMTALNRKKGWFTSIQTEAFTDIPLGEGRFITRNDPRIVSRNVQIRNLYIKFDYTGKGSLWGGYGIQLGQAADCLVENIWTENATQAFGVGSDSGDLTPACVNITVRNIHVVKPDPVHTYYAIGFVSNSNNCLVENCDSPVKMTAGTPNGTLVAVSVVSDVVIRGITGSVGRTVTSQGVFINNAQNCTVESCVIDDAKDAVAAFFNNATPSWISPLRGNTFRNVTATNSDNLINTCSKYDRFENIQGRGYVNSISFLNVNGTDNTFIDVPKDKILPPPDQDATWPAIYNTMPDEFVTVTGSIPAAQINDFNLITGGFEGGTTATLNAPTASSSHFLNQTYYNTNFVVQEARTTGAADTRIFERKKIGGVWSAWREKNKNKYISVGDSAYTVPYPQISLLLGTITANRVLTLPAANENNRGFYYFYNRNTSASFNWTTDLSFTTQDGTAETLLRSNDVTILENTGVSYRRVSPDAFSRTASDARYALKATSQSIRGVTSSYTITLNADRTIIANATAGGFTITLPALSGAYDATTLSGREYIIKKADTTTNVITLQASGSDLIETAGSMTISGNQVIRVQAYPGRWVTL</sequence>